<accession>A0A921FX88</accession>
<dbReference type="GO" id="GO:0016747">
    <property type="term" value="F:acyltransferase activity, transferring groups other than amino-acyl groups"/>
    <property type="evidence" value="ECO:0007669"/>
    <property type="project" value="InterPro"/>
</dbReference>
<dbReference type="AlphaFoldDB" id="A0A921FX88"/>
<dbReference type="Proteomes" id="UP000698173">
    <property type="component" value="Unassembled WGS sequence"/>
</dbReference>
<evidence type="ECO:0000313" key="3">
    <source>
        <dbReference type="Proteomes" id="UP000698173"/>
    </source>
</evidence>
<dbReference type="InterPro" id="IPR016181">
    <property type="entry name" value="Acyl_CoA_acyltransferase"/>
</dbReference>
<reference evidence="2" key="2">
    <citation type="submission" date="2021-09" db="EMBL/GenBank/DDBJ databases">
        <authorList>
            <person name="Gilroy R."/>
        </authorList>
    </citation>
    <scope>NUCLEOTIDE SEQUENCE</scope>
    <source>
        <strain evidence="2">CHK171-7178</strain>
    </source>
</reference>
<evidence type="ECO:0000259" key="1">
    <source>
        <dbReference type="Pfam" id="PF13302"/>
    </source>
</evidence>
<evidence type="ECO:0000313" key="2">
    <source>
        <dbReference type="EMBL" id="HJF31179.1"/>
    </source>
</evidence>
<dbReference type="InterPro" id="IPR000182">
    <property type="entry name" value="GNAT_dom"/>
</dbReference>
<dbReference type="InterPro" id="IPR051531">
    <property type="entry name" value="N-acetyltransferase"/>
</dbReference>
<proteinExistence type="predicted"/>
<protein>
    <submittedName>
        <fullName evidence="2">GNAT family N-acetyltransferase</fullName>
    </submittedName>
</protein>
<dbReference type="EMBL" id="DYWT01000090">
    <property type="protein sequence ID" value="HJF31179.1"/>
    <property type="molecule type" value="Genomic_DNA"/>
</dbReference>
<dbReference type="Gene3D" id="3.40.630.30">
    <property type="match status" value="1"/>
</dbReference>
<name>A0A921FX88_SPOPS</name>
<comment type="caution">
    <text evidence="2">The sequence shown here is derived from an EMBL/GenBank/DDBJ whole genome shotgun (WGS) entry which is preliminary data.</text>
</comment>
<dbReference type="PANTHER" id="PTHR43792:SF1">
    <property type="entry name" value="N-ACETYLTRANSFERASE DOMAIN-CONTAINING PROTEIN"/>
    <property type="match status" value="1"/>
</dbReference>
<dbReference type="SUPFAM" id="SSF55729">
    <property type="entry name" value="Acyl-CoA N-acyltransferases (Nat)"/>
    <property type="match status" value="1"/>
</dbReference>
<organism evidence="2 3">
    <name type="scientific">Sporosarcina psychrophila</name>
    <name type="common">Bacillus psychrophilus</name>
    <dbReference type="NCBI Taxonomy" id="1476"/>
    <lineage>
        <taxon>Bacteria</taxon>
        <taxon>Bacillati</taxon>
        <taxon>Bacillota</taxon>
        <taxon>Bacilli</taxon>
        <taxon>Bacillales</taxon>
        <taxon>Caryophanaceae</taxon>
        <taxon>Sporosarcina</taxon>
    </lineage>
</organism>
<feature type="domain" description="N-acetyltransferase" evidence="1">
    <location>
        <begin position="16"/>
        <end position="139"/>
    </location>
</feature>
<dbReference type="PANTHER" id="PTHR43792">
    <property type="entry name" value="GNAT FAMILY, PUTATIVE (AFU_ORTHOLOGUE AFUA_3G00765)-RELATED-RELATED"/>
    <property type="match status" value="1"/>
</dbReference>
<reference evidence="2" key="1">
    <citation type="journal article" date="2021" name="PeerJ">
        <title>Extensive microbial diversity within the chicken gut microbiome revealed by metagenomics and culture.</title>
        <authorList>
            <person name="Gilroy R."/>
            <person name="Ravi A."/>
            <person name="Getino M."/>
            <person name="Pursley I."/>
            <person name="Horton D.L."/>
            <person name="Alikhan N.F."/>
            <person name="Baker D."/>
            <person name="Gharbi K."/>
            <person name="Hall N."/>
            <person name="Watson M."/>
            <person name="Adriaenssens E.M."/>
            <person name="Foster-Nyarko E."/>
            <person name="Jarju S."/>
            <person name="Secka A."/>
            <person name="Antonio M."/>
            <person name="Oren A."/>
            <person name="Chaudhuri R.R."/>
            <person name="La Ragione R."/>
            <person name="Hildebrand F."/>
            <person name="Pallen M.J."/>
        </authorList>
    </citation>
    <scope>NUCLEOTIDE SEQUENCE</scope>
    <source>
        <strain evidence="2">CHK171-7178</strain>
    </source>
</reference>
<gene>
    <name evidence="2" type="ORF">K8V56_05290</name>
</gene>
<dbReference type="Pfam" id="PF13302">
    <property type="entry name" value="Acetyltransf_3"/>
    <property type="match status" value="1"/>
</dbReference>
<sequence length="184" mass="20995">MLKVSLVPHNKIYAKSMSSLSSEPQVKEALGLTNDQTSLEGTIDFIEFILEQERLGKQYSRVILDENGNLIGVITLKDIDDINSTCHIGTWIGHHYWGKGYNALAKSEILYIAFTVLDLEYVFAGAKLSNIRSQKAQENLPYIRIGVQSEFPEEHRKLESQVNSPCILNVIEREMFLKWYSDNK</sequence>